<proteinExistence type="predicted"/>
<name>A0A1X3DDV5_9NEIS</name>
<dbReference type="AlphaFoldDB" id="A0A1X3DDV5"/>
<sequence>MIDGIISGKLTRPPKKLFTVRGSVYVIAKMNVHTYRANSLPIYANIIAFDSRVCAYLLERKQGETLSLGGIITPKLTAEYGQTEIELDLTVKTIMTGYHIGQAVGKGRLFDKWLA</sequence>
<evidence type="ECO:0000313" key="2">
    <source>
        <dbReference type="Proteomes" id="UP000193303"/>
    </source>
</evidence>
<dbReference type="Proteomes" id="UP000193303">
    <property type="component" value="Unassembled WGS sequence"/>
</dbReference>
<organism evidence="1 2">
    <name type="scientific">Neisseria dumasiana</name>
    <dbReference type="NCBI Taxonomy" id="1931275"/>
    <lineage>
        <taxon>Bacteria</taxon>
        <taxon>Pseudomonadati</taxon>
        <taxon>Pseudomonadota</taxon>
        <taxon>Betaproteobacteria</taxon>
        <taxon>Neisseriales</taxon>
        <taxon>Neisseriaceae</taxon>
        <taxon>Neisseria</taxon>
    </lineage>
</organism>
<comment type="caution">
    <text evidence="1">The sequence shown here is derived from an EMBL/GenBank/DDBJ whole genome shotgun (WGS) entry which is preliminary data.</text>
</comment>
<accession>A0A1X3DDV5</accession>
<protein>
    <submittedName>
        <fullName evidence="1">Uncharacterized protein</fullName>
    </submittedName>
</protein>
<reference evidence="2" key="1">
    <citation type="submission" date="2017-01" db="EMBL/GenBank/DDBJ databases">
        <authorList>
            <person name="Mah S.A."/>
            <person name="Swanson W.J."/>
            <person name="Moy G.W."/>
            <person name="Vacquier V.D."/>
        </authorList>
    </citation>
    <scope>NUCLEOTIDE SEQUENCE [LARGE SCALE GENOMIC DNA]</scope>
    <source>
        <strain evidence="2">124861</strain>
    </source>
</reference>
<gene>
    <name evidence="1" type="ORF">BV912_10550</name>
</gene>
<dbReference type="OrthoDB" id="8813484at2"/>
<evidence type="ECO:0000313" key="1">
    <source>
        <dbReference type="EMBL" id="OSI17904.1"/>
    </source>
</evidence>
<dbReference type="RefSeq" id="WP_085360407.1">
    <property type="nucleotide sequence ID" value="NZ_MTAB01000030.1"/>
</dbReference>
<dbReference type="EMBL" id="MTAB01000030">
    <property type="protein sequence ID" value="OSI17904.1"/>
    <property type="molecule type" value="Genomic_DNA"/>
</dbReference>